<evidence type="ECO:0000256" key="4">
    <source>
        <dbReference type="ARBA" id="ARBA00023242"/>
    </source>
</evidence>
<organism evidence="8 9">
    <name type="scientific">Meganyctiphanes norvegica</name>
    <name type="common">Northern krill</name>
    <name type="synonym">Thysanopoda norvegica</name>
    <dbReference type="NCBI Taxonomy" id="48144"/>
    <lineage>
        <taxon>Eukaryota</taxon>
        <taxon>Metazoa</taxon>
        <taxon>Ecdysozoa</taxon>
        <taxon>Arthropoda</taxon>
        <taxon>Crustacea</taxon>
        <taxon>Multicrustacea</taxon>
        <taxon>Malacostraca</taxon>
        <taxon>Eumalacostraca</taxon>
        <taxon>Eucarida</taxon>
        <taxon>Euphausiacea</taxon>
        <taxon>Euphausiidae</taxon>
        <taxon>Meganyctiphanes</taxon>
    </lineage>
</organism>
<comment type="subcellular location">
    <subcellularLocation>
        <location evidence="5">Nucleus</location>
    </subcellularLocation>
</comment>
<dbReference type="GO" id="GO:0000981">
    <property type="term" value="F:DNA-binding transcription factor activity, RNA polymerase II-specific"/>
    <property type="evidence" value="ECO:0007669"/>
    <property type="project" value="TreeGrafter"/>
</dbReference>
<accession>A0AAV2QWM4</accession>
<keyword evidence="4 5" id="KW-0539">Nucleus</keyword>
<keyword evidence="9" id="KW-1185">Reference proteome</keyword>
<dbReference type="PANTHER" id="PTHR12322">
    <property type="entry name" value="DOUBLESEX AND MAB-3 RELATED TRANSCRIPTION FACTOR DMRT"/>
    <property type="match status" value="1"/>
</dbReference>
<name>A0AAV2QWM4_MEGNR</name>
<evidence type="ECO:0000256" key="2">
    <source>
        <dbReference type="ARBA" id="ARBA00022833"/>
    </source>
</evidence>
<feature type="region of interest" description="Disordered" evidence="6">
    <location>
        <begin position="151"/>
        <end position="199"/>
    </location>
</feature>
<dbReference type="PANTHER" id="PTHR12322:SF53">
    <property type="entry name" value="DOUBLESEX-MAB RELATED 11E"/>
    <property type="match status" value="1"/>
</dbReference>
<protein>
    <recommendedName>
        <fullName evidence="7">DM domain-containing protein</fullName>
    </recommendedName>
</protein>
<evidence type="ECO:0000256" key="6">
    <source>
        <dbReference type="SAM" id="MobiDB-lite"/>
    </source>
</evidence>
<keyword evidence="3 5" id="KW-0238">DNA-binding</keyword>
<feature type="compositionally biased region" description="Polar residues" evidence="6">
    <location>
        <begin position="164"/>
        <end position="186"/>
    </location>
</feature>
<dbReference type="InterPro" id="IPR001275">
    <property type="entry name" value="DM_DNA-bd"/>
</dbReference>
<dbReference type="GO" id="GO:0007548">
    <property type="term" value="P:sex differentiation"/>
    <property type="evidence" value="ECO:0007669"/>
    <property type="project" value="TreeGrafter"/>
</dbReference>
<feature type="region of interest" description="Disordered" evidence="6">
    <location>
        <begin position="112"/>
        <end position="133"/>
    </location>
</feature>
<feature type="DNA-binding region" description="DM" evidence="5">
    <location>
        <begin position="27"/>
        <end position="74"/>
    </location>
</feature>
<feature type="compositionally biased region" description="Low complexity" evidence="6">
    <location>
        <begin position="187"/>
        <end position="199"/>
    </location>
</feature>
<evidence type="ECO:0000259" key="7">
    <source>
        <dbReference type="PROSITE" id="PS50809"/>
    </source>
</evidence>
<evidence type="ECO:0000313" key="9">
    <source>
        <dbReference type="Proteomes" id="UP001497623"/>
    </source>
</evidence>
<comment type="caution">
    <text evidence="8">The sequence shown here is derived from an EMBL/GenBank/DDBJ whole genome shotgun (WGS) entry which is preliminary data.</text>
</comment>
<dbReference type="Proteomes" id="UP001497623">
    <property type="component" value="Unassembled WGS sequence"/>
</dbReference>
<gene>
    <name evidence="8" type="ORF">MNOR_LOCUS16318</name>
</gene>
<evidence type="ECO:0000256" key="1">
    <source>
        <dbReference type="ARBA" id="ARBA00022723"/>
    </source>
</evidence>
<keyword evidence="2 5" id="KW-0862">Zinc</keyword>
<feature type="non-terminal residue" evidence="8">
    <location>
        <position position="298"/>
    </location>
</feature>
<dbReference type="GO" id="GO:0046872">
    <property type="term" value="F:metal ion binding"/>
    <property type="evidence" value="ECO:0007669"/>
    <property type="project" value="UniProtKB-KW"/>
</dbReference>
<evidence type="ECO:0000256" key="3">
    <source>
        <dbReference type="ARBA" id="ARBA00023125"/>
    </source>
</evidence>
<dbReference type="GO" id="GO:0005634">
    <property type="term" value="C:nucleus"/>
    <property type="evidence" value="ECO:0007669"/>
    <property type="project" value="UniProtKB-SubCell"/>
</dbReference>
<sequence>MRPEYRLWRHLKDKNPVNEQHSKKQVCDKCRNHGIFVSKRNHKGSCPRESCKCEVCGLTNNRRDIMRHQQRVRRSATVTSKDQKDAYEYVQKTKMDLKQKFGYLDGPPEECADGYSSLEEKDDTPLAPDKNISFGQKKQFIERYRRDEIASREPWEDEDKKPNHLSSQQQREFSSPPSQSTSTWYDTSNTLSESSISNTSLSQHVKQEIIYPVSEMMTQENPFAKRNKYGVPVDDYHMSQSLPSYPLPRYHINYPRPPPPSISSYPLNLLSAPKQTRPFMFNYISQHPMIPPSFQPHP</sequence>
<dbReference type="PROSITE" id="PS40000">
    <property type="entry name" value="DM_1"/>
    <property type="match status" value="1"/>
</dbReference>
<dbReference type="SUPFAM" id="SSF82927">
    <property type="entry name" value="Cysteine-rich DNA binding domain, (DM domain)"/>
    <property type="match status" value="1"/>
</dbReference>
<feature type="compositionally biased region" description="Basic and acidic residues" evidence="6">
    <location>
        <begin position="151"/>
        <end position="162"/>
    </location>
</feature>
<proteinExistence type="predicted"/>
<dbReference type="InterPro" id="IPR036407">
    <property type="entry name" value="DM_DNA-bd_sf"/>
</dbReference>
<dbReference type="PROSITE" id="PS50809">
    <property type="entry name" value="DM_2"/>
    <property type="match status" value="1"/>
</dbReference>
<dbReference type="Gene3D" id="4.10.1040.10">
    <property type="entry name" value="DM DNA-binding domain"/>
    <property type="match status" value="1"/>
</dbReference>
<evidence type="ECO:0000256" key="5">
    <source>
        <dbReference type="PROSITE-ProRule" id="PRU00070"/>
    </source>
</evidence>
<dbReference type="GO" id="GO:0000978">
    <property type="term" value="F:RNA polymerase II cis-regulatory region sequence-specific DNA binding"/>
    <property type="evidence" value="ECO:0007669"/>
    <property type="project" value="TreeGrafter"/>
</dbReference>
<evidence type="ECO:0000313" key="8">
    <source>
        <dbReference type="EMBL" id="CAL4098741.1"/>
    </source>
</evidence>
<dbReference type="InterPro" id="IPR026607">
    <property type="entry name" value="DMRT"/>
</dbReference>
<feature type="domain" description="DM" evidence="7">
    <location>
        <begin position="27"/>
        <end position="74"/>
    </location>
</feature>
<dbReference type="AlphaFoldDB" id="A0AAV2QWM4"/>
<dbReference type="EMBL" id="CAXKWB010010631">
    <property type="protein sequence ID" value="CAL4098741.1"/>
    <property type="molecule type" value="Genomic_DNA"/>
</dbReference>
<dbReference type="SMART" id="SM00301">
    <property type="entry name" value="DM"/>
    <property type="match status" value="1"/>
</dbReference>
<keyword evidence="1 5" id="KW-0479">Metal-binding</keyword>
<reference evidence="8 9" key="1">
    <citation type="submission" date="2024-05" db="EMBL/GenBank/DDBJ databases">
        <authorList>
            <person name="Wallberg A."/>
        </authorList>
    </citation>
    <scope>NUCLEOTIDE SEQUENCE [LARGE SCALE GENOMIC DNA]</scope>
</reference>
<dbReference type="Pfam" id="PF00751">
    <property type="entry name" value="DM"/>
    <property type="match status" value="1"/>
</dbReference>